<name>A0A6G1HQM1_9PEZI</name>
<dbReference type="SUPFAM" id="SSF52374">
    <property type="entry name" value="Nucleotidylyl transferase"/>
    <property type="match status" value="1"/>
</dbReference>
<dbReference type="AlphaFoldDB" id="A0A6G1HQM1"/>
<feature type="region of interest" description="Disordered" evidence="1">
    <location>
        <begin position="1"/>
        <end position="27"/>
    </location>
</feature>
<evidence type="ECO:0008006" key="4">
    <source>
        <dbReference type="Google" id="ProtNLM"/>
    </source>
</evidence>
<evidence type="ECO:0000313" key="2">
    <source>
        <dbReference type="EMBL" id="KAF2398201.1"/>
    </source>
</evidence>
<dbReference type="Proteomes" id="UP000799640">
    <property type="component" value="Unassembled WGS sequence"/>
</dbReference>
<dbReference type="Gene3D" id="3.40.50.620">
    <property type="entry name" value="HUPs"/>
    <property type="match status" value="1"/>
</dbReference>
<dbReference type="EMBL" id="ML996701">
    <property type="protein sequence ID" value="KAF2398201.1"/>
    <property type="molecule type" value="Genomic_DNA"/>
</dbReference>
<reference evidence="2" key="1">
    <citation type="journal article" date="2020" name="Stud. Mycol.">
        <title>101 Dothideomycetes genomes: a test case for predicting lifestyles and emergence of pathogens.</title>
        <authorList>
            <person name="Haridas S."/>
            <person name="Albert R."/>
            <person name="Binder M."/>
            <person name="Bloem J."/>
            <person name="Labutti K."/>
            <person name="Salamov A."/>
            <person name="Andreopoulos B."/>
            <person name="Baker S."/>
            <person name="Barry K."/>
            <person name="Bills G."/>
            <person name="Bluhm B."/>
            <person name="Cannon C."/>
            <person name="Castanera R."/>
            <person name="Culley D."/>
            <person name="Daum C."/>
            <person name="Ezra D."/>
            <person name="Gonzalez J."/>
            <person name="Henrissat B."/>
            <person name="Kuo A."/>
            <person name="Liang C."/>
            <person name="Lipzen A."/>
            <person name="Lutzoni F."/>
            <person name="Magnuson J."/>
            <person name="Mondo S."/>
            <person name="Nolan M."/>
            <person name="Ohm R."/>
            <person name="Pangilinan J."/>
            <person name="Park H.-J."/>
            <person name="Ramirez L."/>
            <person name="Alfaro M."/>
            <person name="Sun H."/>
            <person name="Tritt A."/>
            <person name="Yoshinaga Y."/>
            <person name="Zwiers L.-H."/>
            <person name="Turgeon B."/>
            <person name="Goodwin S."/>
            <person name="Spatafora J."/>
            <person name="Crous P."/>
            <person name="Grigoriev I."/>
        </authorList>
    </citation>
    <scope>NUCLEOTIDE SEQUENCE</scope>
    <source>
        <strain evidence="2">CBS 262.69</strain>
    </source>
</reference>
<accession>A0A6G1HQM1</accession>
<evidence type="ECO:0000313" key="3">
    <source>
        <dbReference type="Proteomes" id="UP000799640"/>
    </source>
</evidence>
<gene>
    <name evidence="2" type="ORF">EJ06DRAFT_480831</name>
</gene>
<dbReference type="InterPro" id="IPR014729">
    <property type="entry name" value="Rossmann-like_a/b/a_fold"/>
</dbReference>
<dbReference type="OrthoDB" id="330671at2759"/>
<sequence>MPAQPVHGLLLLPPAPPPSSPSTLSVALSPPLSDTLKRLSKLANTTGSPSILDIALPTPGFHRPAHEVTHRAQLFSNVQAHLRAVYTLIAGLCAENNYPTTGPRAIDIRIILLAYNPSQPFSAAAQAARTSPPAGVVDLPVLAVTPRPWTHIFIVHSEPGEALFTRFNAHASEGITARTGPSWSAVRVRGGIQICSAGDAGPSVLSVPGGLRERQSFSSVACWGVFDRLHFGHKLMLTMAAFLLPPGVPQAAQLVVGLTEGPMLSEHAAHAAVQPVRERARAIEDFLGGVLRFGTEAATKPPYSPDGMEIVPGVTVQCRRTENPYGPGTLDAGLEALVLATESVQEAKAVNEGRWERHWEKLEVFEIGMVVAGESDEQAGKKVGSASLRRDVLRSDPGLNLPIVKVGNPAAHIVVAETEVDPIDL</sequence>
<evidence type="ECO:0000256" key="1">
    <source>
        <dbReference type="SAM" id="MobiDB-lite"/>
    </source>
</evidence>
<keyword evidence="3" id="KW-1185">Reference proteome</keyword>
<protein>
    <recommendedName>
        <fullName evidence="4">Cytidyltransferase-like domain-containing protein</fullName>
    </recommendedName>
</protein>
<proteinExistence type="predicted"/>
<organism evidence="2 3">
    <name type="scientific">Trichodelitschia bisporula</name>
    <dbReference type="NCBI Taxonomy" id="703511"/>
    <lineage>
        <taxon>Eukaryota</taxon>
        <taxon>Fungi</taxon>
        <taxon>Dikarya</taxon>
        <taxon>Ascomycota</taxon>
        <taxon>Pezizomycotina</taxon>
        <taxon>Dothideomycetes</taxon>
        <taxon>Dothideomycetes incertae sedis</taxon>
        <taxon>Phaeotrichales</taxon>
        <taxon>Phaeotrichaceae</taxon>
        <taxon>Trichodelitschia</taxon>
    </lineage>
</organism>